<keyword evidence="2" id="KW-1185">Reference proteome</keyword>
<dbReference type="EMBL" id="CP036268">
    <property type="protein sequence ID" value="QDT39301.1"/>
    <property type="molecule type" value="Genomic_DNA"/>
</dbReference>
<evidence type="ECO:0000313" key="1">
    <source>
        <dbReference type="EMBL" id="QDT39301.1"/>
    </source>
</evidence>
<evidence type="ECO:0000313" key="2">
    <source>
        <dbReference type="Proteomes" id="UP000317318"/>
    </source>
</evidence>
<dbReference type="KEGG" id="svp:Pan189_37070"/>
<protein>
    <submittedName>
        <fullName evidence="1">Uncharacterized protein</fullName>
    </submittedName>
</protein>
<accession>A0A517R603</accession>
<dbReference type="AlphaFoldDB" id="A0A517R603"/>
<proteinExistence type="predicted"/>
<dbReference type="Proteomes" id="UP000317318">
    <property type="component" value="Chromosome"/>
</dbReference>
<name>A0A517R603_9PLAN</name>
<gene>
    <name evidence="1" type="ORF">Pan189_37070</name>
</gene>
<sequence>MTVVAAVALVATPLPAGEKSLSQQLDELSAPQSRVRLHAAEQIMTRETQTLAHLPAAGTLPTPGANDLLERIRLNFEQRRADDVARPHRIAVEKRMSVSSLFTQISNQCGWKFDTTRLNESVLGRQIESVPEMSVWKVLSHASQTAQFAVRGMSPSGDLILIDRPEASGTVVTKGIVRSTIMPARTRRLGDGRRLLTVTADLLAEPSKLPVRVQWHDSDSKAIAGQAQLKPWTPDARRNLPWINRDGGTPLTIRFVLPADIESEAVLDLSLPVTLTYGAGQVELSIPRIAESDGAFDRVGHVALKVQDAQLREGSSGQSPEPARLRVEAAVRFLNCSAELESHTGAVTNAAPRLSKSSTQLVEYRAVGTGVGRFDATLIFEGPIEALRTSDLEWSLPQTLVEEQITIEAKIPIAEK</sequence>
<organism evidence="1 2">
    <name type="scientific">Stratiformator vulcanicus</name>
    <dbReference type="NCBI Taxonomy" id="2527980"/>
    <lineage>
        <taxon>Bacteria</taxon>
        <taxon>Pseudomonadati</taxon>
        <taxon>Planctomycetota</taxon>
        <taxon>Planctomycetia</taxon>
        <taxon>Planctomycetales</taxon>
        <taxon>Planctomycetaceae</taxon>
        <taxon>Stratiformator</taxon>
    </lineage>
</organism>
<reference evidence="1 2" key="1">
    <citation type="submission" date="2019-02" db="EMBL/GenBank/DDBJ databases">
        <title>Deep-cultivation of Planctomycetes and their phenomic and genomic characterization uncovers novel biology.</title>
        <authorList>
            <person name="Wiegand S."/>
            <person name="Jogler M."/>
            <person name="Boedeker C."/>
            <person name="Pinto D."/>
            <person name="Vollmers J."/>
            <person name="Rivas-Marin E."/>
            <person name="Kohn T."/>
            <person name="Peeters S.H."/>
            <person name="Heuer A."/>
            <person name="Rast P."/>
            <person name="Oberbeckmann S."/>
            <person name="Bunk B."/>
            <person name="Jeske O."/>
            <person name="Meyerdierks A."/>
            <person name="Storesund J.E."/>
            <person name="Kallscheuer N."/>
            <person name="Luecker S."/>
            <person name="Lage O.M."/>
            <person name="Pohl T."/>
            <person name="Merkel B.J."/>
            <person name="Hornburger P."/>
            <person name="Mueller R.-W."/>
            <person name="Bruemmer F."/>
            <person name="Labrenz M."/>
            <person name="Spormann A.M."/>
            <person name="Op den Camp H."/>
            <person name="Overmann J."/>
            <person name="Amann R."/>
            <person name="Jetten M.S.M."/>
            <person name="Mascher T."/>
            <person name="Medema M.H."/>
            <person name="Devos D.P."/>
            <person name="Kaster A.-K."/>
            <person name="Ovreas L."/>
            <person name="Rohde M."/>
            <person name="Galperin M.Y."/>
            <person name="Jogler C."/>
        </authorList>
    </citation>
    <scope>NUCLEOTIDE SEQUENCE [LARGE SCALE GENOMIC DNA]</scope>
    <source>
        <strain evidence="1 2">Pan189</strain>
    </source>
</reference>